<keyword evidence="6" id="KW-1185">Reference proteome</keyword>
<evidence type="ECO:0000259" key="3">
    <source>
        <dbReference type="Pfam" id="PF00550"/>
    </source>
</evidence>
<reference evidence="5" key="3">
    <citation type="submission" date="2016-08" db="EMBL/GenBank/DDBJ databases">
        <title>Sequencing, Assembly and Comparative Genomics of S. aureofaciens ATCC 10762.</title>
        <authorList>
            <person name="Gradnigo J.S."/>
            <person name="Johnson N."/>
            <person name="Somerville G.A."/>
        </authorList>
    </citation>
    <scope>NUCLEOTIDE SEQUENCE [LARGE SCALE GENOMIC DNA]</scope>
    <source>
        <strain evidence="5">ATCC 10762</strain>
    </source>
</reference>
<proteinExistence type="predicted"/>
<keyword evidence="2" id="KW-0597">Phosphoprotein</keyword>
<dbReference type="Proteomes" id="UP000037395">
    <property type="component" value="Unassembled WGS sequence"/>
</dbReference>
<comment type="caution">
    <text evidence="5">The sequence shown here is derived from an EMBL/GenBank/DDBJ whole genome shotgun (WGS) entry which is preliminary data.</text>
</comment>
<dbReference type="EMBL" id="JPRF03000014">
    <property type="protein sequence ID" value="OEV38427.1"/>
    <property type="molecule type" value="Genomic_DNA"/>
</dbReference>
<dbReference type="PROSITE" id="PS00012">
    <property type="entry name" value="PHOSPHOPANTETHEINE"/>
    <property type="match status" value="1"/>
</dbReference>
<dbReference type="AlphaFoldDB" id="A0A1E7NCL5"/>
<evidence type="ECO:0000313" key="6">
    <source>
        <dbReference type="Proteomes" id="UP000037395"/>
    </source>
</evidence>
<keyword evidence="1" id="KW-0596">Phosphopantetheine</keyword>
<evidence type="ECO:0000256" key="1">
    <source>
        <dbReference type="ARBA" id="ARBA00022450"/>
    </source>
</evidence>
<dbReference type="Proteomes" id="UP000610124">
    <property type="component" value="Unassembled WGS sequence"/>
</dbReference>
<dbReference type="OrthoDB" id="3215648at2"/>
<dbReference type="EMBL" id="BMUB01000009">
    <property type="protein sequence ID" value="GGU85083.1"/>
    <property type="molecule type" value="Genomic_DNA"/>
</dbReference>
<gene>
    <name evidence="4" type="ORF">GCM10010502_41610</name>
    <name evidence="5" type="ORF">HS99_0021190</name>
</gene>
<reference evidence="4" key="5">
    <citation type="submission" date="2020-09" db="EMBL/GenBank/DDBJ databases">
        <authorList>
            <person name="Sun Q."/>
            <person name="Ohkuma M."/>
        </authorList>
    </citation>
    <scope>NUCLEOTIDE SEQUENCE</scope>
    <source>
        <strain evidence="4">JCM 4434</strain>
    </source>
</reference>
<organism evidence="5 6">
    <name type="scientific">Kitasatospora aureofaciens</name>
    <name type="common">Streptomyces aureofaciens</name>
    <dbReference type="NCBI Taxonomy" id="1894"/>
    <lineage>
        <taxon>Bacteria</taxon>
        <taxon>Bacillati</taxon>
        <taxon>Actinomycetota</taxon>
        <taxon>Actinomycetes</taxon>
        <taxon>Kitasatosporales</taxon>
        <taxon>Streptomycetaceae</taxon>
        <taxon>Kitasatospora</taxon>
    </lineage>
</organism>
<name>A0A1E7NCL5_KITAU</name>
<dbReference type="Gene3D" id="1.10.1200.10">
    <property type="entry name" value="ACP-like"/>
    <property type="match status" value="1"/>
</dbReference>
<reference evidence="4" key="1">
    <citation type="journal article" date="2014" name="Int. J. Syst. Evol. Microbiol.">
        <title>Complete genome sequence of Corynebacterium casei LMG S-19264T (=DSM 44701T), isolated from a smear-ripened cheese.</title>
        <authorList>
            <consortium name="US DOE Joint Genome Institute (JGI-PGF)"/>
            <person name="Walter F."/>
            <person name="Albersmeier A."/>
            <person name="Kalinowski J."/>
            <person name="Ruckert C."/>
        </authorList>
    </citation>
    <scope>NUCLEOTIDE SEQUENCE</scope>
    <source>
        <strain evidence="4">JCM 4434</strain>
    </source>
</reference>
<reference evidence="6" key="4">
    <citation type="submission" date="2016-08" db="EMBL/GenBank/DDBJ databases">
        <title>Sequencing, assembly and comparative genomics of S. aureofaciens ATCC 10762.</title>
        <authorList>
            <person name="Gradnigo J.S."/>
            <person name="Johnson N."/>
            <person name="Somerville G.A."/>
        </authorList>
    </citation>
    <scope>NUCLEOTIDE SEQUENCE [LARGE SCALE GENOMIC DNA]</scope>
    <source>
        <strain evidence="6">ATCC 10762 / DSM 40127 / CCM 3239 / JCM 4008 / LMG 5968 / NBRC 12843 / NCIMB 8234 / A-377</strain>
    </source>
</reference>
<dbReference type="InterPro" id="IPR036736">
    <property type="entry name" value="ACP-like_sf"/>
</dbReference>
<dbReference type="KEGG" id="kau:B6264_27865"/>
<evidence type="ECO:0000256" key="2">
    <source>
        <dbReference type="ARBA" id="ARBA00022553"/>
    </source>
</evidence>
<dbReference type="GeneID" id="97487198"/>
<dbReference type="Pfam" id="PF00550">
    <property type="entry name" value="PP-binding"/>
    <property type="match status" value="1"/>
</dbReference>
<evidence type="ECO:0000313" key="5">
    <source>
        <dbReference type="EMBL" id="OEV38427.1"/>
    </source>
</evidence>
<dbReference type="InterPro" id="IPR006162">
    <property type="entry name" value="Ppantetheine_attach_site"/>
</dbReference>
<dbReference type="InterPro" id="IPR009081">
    <property type="entry name" value="PP-bd_ACP"/>
</dbReference>
<accession>A0A1E7NCL5</accession>
<dbReference type="RefSeq" id="WP_030287696.1">
    <property type="nucleotide sequence ID" value="NZ_BMUB01000009.1"/>
</dbReference>
<sequence>MSHNLSYPELAALLQARAGVTVTPDDLEKPGAQFDEFGVDSLGLLGVVGELENRHGLKVTSGAESAKTPAEFLELVNGSLSAKAGA</sequence>
<accession>A0A8H9HSD5</accession>
<evidence type="ECO:0000313" key="4">
    <source>
        <dbReference type="EMBL" id="GGU85083.1"/>
    </source>
</evidence>
<feature type="domain" description="Carrier" evidence="3">
    <location>
        <begin position="11"/>
        <end position="74"/>
    </location>
</feature>
<protein>
    <submittedName>
        <fullName evidence="5">Curamycin polyketide synthase</fullName>
    </submittedName>
    <submittedName>
        <fullName evidence="4">Putative acyl carrier protein</fullName>
    </submittedName>
</protein>
<reference evidence="5 6" key="2">
    <citation type="submission" date="2014-07" db="EMBL/GenBank/DDBJ databases">
        <authorList>
            <person name="Zhang J.E."/>
            <person name="Yang H."/>
            <person name="Guo J."/>
            <person name="Deng Z."/>
            <person name="Luo H."/>
            <person name="Luo M."/>
            <person name="Zhao B."/>
        </authorList>
    </citation>
    <scope>NUCLEOTIDE SEQUENCE [LARGE SCALE GENOMIC DNA]</scope>
    <source>
        <strain evidence="5">ATCC 10762</strain>
        <strain evidence="6">ATCC 10762 / DSM 40127 / CCM 3239 / JCM 4008 / LMG 5968 / NBRC 12843 / NCIMB 8234 / A-377</strain>
    </source>
</reference>
<dbReference type="SUPFAM" id="SSF47336">
    <property type="entry name" value="ACP-like"/>
    <property type="match status" value="1"/>
</dbReference>